<organism evidence="1 2">
    <name type="scientific">Citrus sinensis</name>
    <name type="common">Sweet orange</name>
    <name type="synonym">Citrus aurantium var. sinensis</name>
    <dbReference type="NCBI Taxonomy" id="2711"/>
    <lineage>
        <taxon>Eukaryota</taxon>
        <taxon>Viridiplantae</taxon>
        <taxon>Streptophyta</taxon>
        <taxon>Embryophyta</taxon>
        <taxon>Tracheophyta</taxon>
        <taxon>Spermatophyta</taxon>
        <taxon>Magnoliopsida</taxon>
        <taxon>eudicotyledons</taxon>
        <taxon>Gunneridae</taxon>
        <taxon>Pentapetalae</taxon>
        <taxon>rosids</taxon>
        <taxon>malvids</taxon>
        <taxon>Sapindales</taxon>
        <taxon>Rutaceae</taxon>
        <taxon>Aurantioideae</taxon>
        <taxon>Citrus</taxon>
    </lineage>
</organism>
<evidence type="ECO:0000313" key="1">
    <source>
        <dbReference type="EMBL" id="KAH9696880.1"/>
    </source>
</evidence>
<gene>
    <name evidence="1" type="ORF">KPL71_023367</name>
</gene>
<reference evidence="2" key="1">
    <citation type="journal article" date="2023" name="Hortic. Res.">
        <title>A chromosome-level phased genome enabling allele-level studies in sweet orange: a case study on citrus Huanglongbing tolerance.</title>
        <authorList>
            <person name="Wu B."/>
            <person name="Yu Q."/>
            <person name="Deng Z."/>
            <person name="Duan Y."/>
            <person name="Luo F."/>
            <person name="Gmitter F. Jr."/>
        </authorList>
    </citation>
    <scope>NUCLEOTIDE SEQUENCE [LARGE SCALE GENOMIC DNA]</scope>
    <source>
        <strain evidence="2">cv. Valencia</strain>
    </source>
</reference>
<sequence>MGTAINGATSISFSITTVLTLLLFIPINGQDQFTIIEATIDEIQTAFDQNKLTSTQLVEFYITQIETLNPRLRSVIEVNPDARSQAEKADLERKRNQGRRFLGELHGIPVLLKDTFATKDKLNTSAGSYALVGSVVPRDATVVERLRDAGAVILGKASLTEWYSFRALGKIPNGWCARAGQAKAISVNKTSYGGGTRVPSSEFCRNPKMCTTTQLVSTGLSECSVVMLWTCAVAAAFFLTLWDAIDVLFYKIKSLELYWVDSRTNLTYANGRLPLVGCTTSAFDAKNLHTSGLNAEVNPYLPSGDPCGSSSGSAISVAANMVTVSLGSETHGSILCPADRNSVVGLKPTVGLTSRAGVIPVLPQHDTIGAISRTVSDAVYLLDVIVGFDSRDYEATSEAARYIPVGGYKQFLNENGLKGKRLGVVRNLFSNALNGSTVITAFENHLNTLRQSGATIVDDLEMANVDVISNPGKSGELTAMLAGFKIALNEYLQELVSSPVRSLADVIAFNQNNADMEKTKEYGQGTFISAEKTSGFGEKERKAVELMEKLSRDGIEKLMTENELDALVTPGTRVISVLALGGYPGITVPAGYEGNQMPFGICFGGLKGTEPKLIEIAYAFEQATMIRRPPFGTPFWIDER</sequence>
<name>A0ACB8IIY5_CITSI</name>
<comment type="caution">
    <text evidence="1">The sequence shown here is derived from an EMBL/GenBank/DDBJ whole genome shotgun (WGS) entry which is preliminary data.</text>
</comment>
<keyword evidence="2" id="KW-1185">Reference proteome</keyword>
<accession>A0ACB8IIY5</accession>
<proteinExistence type="predicted"/>
<evidence type="ECO:0000313" key="2">
    <source>
        <dbReference type="Proteomes" id="UP000829398"/>
    </source>
</evidence>
<dbReference type="Proteomes" id="UP000829398">
    <property type="component" value="Chromosome 8"/>
</dbReference>
<dbReference type="EMBL" id="CM039177">
    <property type="protein sequence ID" value="KAH9696880.1"/>
    <property type="molecule type" value="Genomic_DNA"/>
</dbReference>
<protein>
    <submittedName>
        <fullName evidence="1">Amidase</fullName>
    </submittedName>
</protein>